<dbReference type="Pfam" id="PF07009">
    <property type="entry name" value="NusG_II"/>
    <property type="match status" value="1"/>
</dbReference>
<reference evidence="2 3" key="1">
    <citation type="submission" date="2017-01" db="EMBL/GenBank/DDBJ databases">
        <title>Complete Genome Sequence of Dolosigranulum pigrum isolated from a Patient with interstitial lung disease.</title>
        <authorList>
            <person name="Mukhopadhyay R."/>
            <person name="Joaquin J."/>
            <person name="Hogue R."/>
            <person name="Fitzgerald S."/>
            <person name="Jospin G."/>
            <person name="Eisen J.A."/>
            <person name="Chaturvedi V."/>
        </authorList>
    </citation>
    <scope>NUCLEOTIDE SEQUENCE [LARGE SCALE GENOMIC DNA]</scope>
    <source>
        <strain evidence="2 3">15S00348</strain>
    </source>
</reference>
<evidence type="ECO:0000313" key="2">
    <source>
        <dbReference type="EMBL" id="OOL80539.1"/>
    </source>
</evidence>
<feature type="region of interest" description="Disordered" evidence="1">
    <location>
        <begin position="134"/>
        <end position="157"/>
    </location>
</feature>
<accession>A0A1S8KLB6</accession>
<evidence type="ECO:0000256" key="1">
    <source>
        <dbReference type="SAM" id="MobiDB-lite"/>
    </source>
</evidence>
<evidence type="ECO:0000313" key="3">
    <source>
        <dbReference type="Proteomes" id="UP000190409"/>
    </source>
</evidence>
<name>A0A1S8KLB6_9LACT</name>
<dbReference type="AlphaFoldDB" id="A0A1S8KLB6"/>
<comment type="caution">
    <text evidence="2">The sequence shown here is derived from an EMBL/GenBank/DDBJ whole genome shotgun (WGS) entry which is preliminary data.</text>
</comment>
<dbReference type="RefSeq" id="WP_077862113.1">
    <property type="nucleotide sequence ID" value="NZ_CP040419.1"/>
</dbReference>
<organism evidence="2 3">
    <name type="scientific">Dolosigranulum pigrum</name>
    <dbReference type="NCBI Taxonomy" id="29394"/>
    <lineage>
        <taxon>Bacteria</taxon>
        <taxon>Bacillati</taxon>
        <taxon>Bacillota</taxon>
        <taxon>Bacilli</taxon>
        <taxon>Lactobacillales</taxon>
        <taxon>Carnobacteriaceae</taxon>
        <taxon>Dolosigranulum</taxon>
    </lineage>
</organism>
<dbReference type="CDD" id="cd09911">
    <property type="entry name" value="Lin0431_like"/>
    <property type="match status" value="1"/>
</dbReference>
<feature type="compositionally biased region" description="Acidic residues" evidence="1">
    <location>
        <begin position="143"/>
        <end position="157"/>
    </location>
</feature>
<dbReference type="Gene3D" id="2.60.320.10">
    <property type="entry name" value="N-utilization substance G protein NusG, insert domain"/>
    <property type="match status" value="1"/>
</dbReference>
<gene>
    <name evidence="2" type="ORF">BWX42_00920</name>
</gene>
<protein>
    <submittedName>
        <fullName evidence="2">Uncharacterized protein</fullName>
    </submittedName>
</protein>
<proteinExistence type="predicted"/>
<sequence length="157" mass="17747">MLTKLWNNLKKMKLLDVVILVTLFVASFIPHGIYAYQLSRIGDAINIVATVSIDGQEVYRTPLDGSTHEEFTLHPADHQYNIIEVDGERIRNREDNSPDQIGVRRGWISQPGETAVVLPHKLIVAVHAEDASGQEINPRELRDDDEQTEQDDIIIPN</sequence>
<dbReference type="InterPro" id="IPR038690">
    <property type="entry name" value="NusG_2_sf"/>
</dbReference>
<dbReference type="EMBL" id="MUYF01000003">
    <property type="protein sequence ID" value="OOL80539.1"/>
    <property type="molecule type" value="Genomic_DNA"/>
</dbReference>
<dbReference type="Proteomes" id="UP000190409">
    <property type="component" value="Unassembled WGS sequence"/>
</dbReference>